<keyword evidence="3" id="KW-0808">Transferase</keyword>
<feature type="compositionally biased region" description="Basic residues" evidence="8">
    <location>
        <begin position="429"/>
        <end position="441"/>
    </location>
</feature>
<dbReference type="GO" id="GO:0004674">
    <property type="term" value="F:protein serine/threonine kinase activity"/>
    <property type="evidence" value="ECO:0007669"/>
    <property type="project" value="UniProtKB-KW"/>
</dbReference>
<dbReference type="PROSITE" id="PS00108">
    <property type="entry name" value="PROTEIN_KINASE_ST"/>
    <property type="match status" value="1"/>
</dbReference>
<dbReference type="EMBL" id="JAGSOH010000003">
    <property type="protein sequence ID" value="MBR7825025.1"/>
    <property type="molecule type" value="Genomic_DNA"/>
</dbReference>
<proteinExistence type="predicted"/>
<evidence type="ECO:0000256" key="3">
    <source>
        <dbReference type="ARBA" id="ARBA00022679"/>
    </source>
</evidence>
<dbReference type="InterPro" id="IPR017441">
    <property type="entry name" value="Protein_kinase_ATP_BS"/>
</dbReference>
<dbReference type="PANTHER" id="PTHR43289:SF6">
    <property type="entry name" value="SERINE_THREONINE-PROTEIN KINASE NEKL-3"/>
    <property type="match status" value="1"/>
</dbReference>
<feature type="compositionally biased region" description="Low complexity" evidence="8">
    <location>
        <begin position="398"/>
        <end position="426"/>
    </location>
</feature>
<feature type="binding site" evidence="7">
    <location>
        <position position="62"/>
    </location>
    <ligand>
        <name>ATP</name>
        <dbReference type="ChEBI" id="CHEBI:30616"/>
    </ligand>
</feature>
<organism evidence="10 11">
    <name type="scientific">Actinospica acidithermotolerans</name>
    <dbReference type="NCBI Taxonomy" id="2828514"/>
    <lineage>
        <taxon>Bacteria</taxon>
        <taxon>Bacillati</taxon>
        <taxon>Actinomycetota</taxon>
        <taxon>Actinomycetes</taxon>
        <taxon>Catenulisporales</taxon>
        <taxon>Actinospicaceae</taxon>
        <taxon>Actinospica</taxon>
    </lineage>
</organism>
<dbReference type="InterPro" id="IPR008271">
    <property type="entry name" value="Ser/Thr_kinase_AS"/>
</dbReference>
<dbReference type="RefSeq" id="WP_212516187.1">
    <property type="nucleotide sequence ID" value="NZ_JAGSOH010000003.1"/>
</dbReference>
<dbReference type="CDD" id="cd14014">
    <property type="entry name" value="STKc_PknB_like"/>
    <property type="match status" value="1"/>
</dbReference>
<dbReference type="SMART" id="SM00220">
    <property type="entry name" value="S_TKc"/>
    <property type="match status" value="1"/>
</dbReference>
<keyword evidence="2 10" id="KW-0723">Serine/threonine-protein kinase</keyword>
<feature type="region of interest" description="Disordered" evidence="8">
    <location>
        <begin position="355"/>
        <end position="382"/>
    </location>
</feature>
<keyword evidence="5 10" id="KW-0418">Kinase</keyword>
<keyword evidence="11" id="KW-1185">Reference proteome</keyword>
<evidence type="ECO:0000256" key="5">
    <source>
        <dbReference type="ARBA" id="ARBA00022777"/>
    </source>
</evidence>
<dbReference type="Pfam" id="PF00069">
    <property type="entry name" value="Pkinase"/>
    <property type="match status" value="1"/>
</dbReference>
<evidence type="ECO:0000256" key="6">
    <source>
        <dbReference type="ARBA" id="ARBA00022840"/>
    </source>
</evidence>
<dbReference type="PROSITE" id="PS50011">
    <property type="entry name" value="PROTEIN_KINASE_DOM"/>
    <property type="match status" value="1"/>
</dbReference>
<gene>
    <name evidence="10" type="ORF">KDK95_01815</name>
</gene>
<keyword evidence="4 7" id="KW-0547">Nucleotide-binding</keyword>
<evidence type="ECO:0000256" key="8">
    <source>
        <dbReference type="SAM" id="MobiDB-lite"/>
    </source>
</evidence>
<evidence type="ECO:0000313" key="10">
    <source>
        <dbReference type="EMBL" id="MBR7825025.1"/>
    </source>
</evidence>
<evidence type="ECO:0000256" key="1">
    <source>
        <dbReference type="ARBA" id="ARBA00012513"/>
    </source>
</evidence>
<dbReference type="AlphaFoldDB" id="A0A941E7T3"/>
<dbReference type="Gene3D" id="3.30.200.20">
    <property type="entry name" value="Phosphorylase Kinase, domain 1"/>
    <property type="match status" value="1"/>
</dbReference>
<protein>
    <recommendedName>
        <fullName evidence="1">non-specific serine/threonine protein kinase</fullName>
        <ecNumber evidence="1">2.7.11.1</ecNumber>
    </recommendedName>
</protein>
<evidence type="ECO:0000259" key="9">
    <source>
        <dbReference type="PROSITE" id="PS50011"/>
    </source>
</evidence>
<evidence type="ECO:0000256" key="7">
    <source>
        <dbReference type="PROSITE-ProRule" id="PRU10141"/>
    </source>
</evidence>
<evidence type="ECO:0000256" key="2">
    <source>
        <dbReference type="ARBA" id="ARBA00022527"/>
    </source>
</evidence>
<dbReference type="Proteomes" id="UP000676325">
    <property type="component" value="Unassembled WGS sequence"/>
</dbReference>
<accession>A0A941E7T3</accession>
<dbReference type="Gene3D" id="1.10.510.10">
    <property type="entry name" value="Transferase(Phosphotransferase) domain 1"/>
    <property type="match status" value="1"/>
</dbReference>
<dbReference type="PROSITE" id="PS00107">
    <property type="entry name" value="PROTEIN_KINASE_ATP"/>
    <property type="match status" value="1"/>
</dbReference>
<dbReference type="EC" id="2.7.11.1" evidence="1"/>
<feature type="domain" description="Protein kinase" evidence="9">
    <location>
        <begin position="33"/>
        <end position="295"/>
    </location>
</feature>
<reference evidence="10" key="1">
    <citation type="submission" date="2021-04" db="EMBL/GenBank/DDBJ databases">
        <title>Genome based classification of Actinospica acidithermotolerans sp. nov., an actinobacterium isolated from an Indonesian hot spring.</title>
        <authorList>
            <person name="Kusuma A.B."/>
            <person name="Putra K.E."/>
            <person name="Nafisah S."/>
            <person name="Loh J."/>
            <person name="Nouioui I."/>
            <person name="Goodfellow M."/>
        </authorList>
    </citation>
    <scope>NUCLEOTIDE SEQUENCE</scope>
    <source>
        <strain evidence="10">MGRD01-02</strain>
    </source>
</reference>
<dbReference type="SUPFAM" id="SSF56112">
    <property type="entry name" value="Protein kinase-like (PK-like)"/>
    <property type="match status" value="1"/>
</dbReference>
<sequence length="441" mass="45093">MTAADLAHRIEEEGGFPARWTRWERGRLVSGRYRLLRPLGSGGTAHVWAARDEALGREVAVKALSRVAGEGGGHERERLEREARLLAGLRHPLIVTVFDFVESDEGDENGDGCPFLVTELLSGESLGSRLKRGPISTSEALTVCGQVADALATAHASGVVHRDVKPGNVMLTARGAVLLDFGISRRATDADLTGQVVIGTPACMAPEQWRGSPAQPASDVYALGCLLYWCLSGHAPYPDRELPALGMSHLLSDPPALPLTGGRRTEIDALYQACARKDPNDRPSAREVAGAFASLGPSASAASSAASVATTAAAADDEDLTRPVHRPRRRTRLAVSLAAAGAALAASIVVPLSQTDESPTASTKTVSPRPSTPSGQISPGNSKISVNAAATASSTAAGAGTTAAGSGSTAAAPAAAPAAAAAANSGRNGHGHGRGHGKHGG</sequence>
<dbReference type="InterPro" id="IPR000719">
    <property type="entry name" value="Prot_kinase_dom"/>
</dbReference>
<dbReference type="PANTHER" id="PTHR43289">
    <property type="entry name" value="MITOGEN-ACTIVATED PROTEIN KINASE KINASE KINASE 20-RELATED"/>
    <property type="match status" value="1"/>
</dbReference>
<feature type="region of interest" description="Disordered" evidence="8">
    <location>
        <begin position="398"/>
        <end position="441"/>
    </location>
</feature>
<evidence type="ECO:0000313" key="11">
    <source>
        <dbReference type="Proteomes" id="UP000676325"/>
    </source>
</evidence>
<keyword evidence="6 7" id="KW-0067">ATP-binding</keyword>
<comment type="caution">
    <text evidence="10">The sequence shown here is derived from an EMBL/GenBank/DDBJ whole genome shotgun (WGS) entry which is preliminary data.</text>
</comment>
<dbReference type="GO" id="GO:0005524">
    <property type="term" value="F:ATP binding"/>
    <property type="evidence" value="ECO:0007669"/>
    <property type="project" value="UniProtKB-UniRule"/>
</dbReference>
<evidence type="ECO:0000256" key="4">
    <source>
        <dbReference type="ARBA" id="ARBA00022741"/>
    </source>
</evidence>
<name>A0A941E7T3_9ACTN</name>
<dbReference type="InterPro" id="IPR011009">
    <property type="entry name" value="Kinase-like_dom_sf"/>
</dbReference>